<gene>
    <name evidence="2" type="ORF">SAMN02745118_01923</name>
</gene>
<dbReference type="OrthoDB" id="2131206at2"/>
<evidence type="ECO:0000313" key="3">
    <source>
        <dbReference type="Proteomes" id="UP000190625"/>
    </source>
</evidence>
<evidence type="ECO:0000313" key="2">
    <source>
        <dbReference type="EMBL" id="SJZ82730.1"/>
    </source>
</evidence>
<name>A0A1T4NTN3_9FIRM</name>
<keyword evidence="1" id="KW-0732">Signal</keyword>
<dbReference type="Proteomes" id="UP000190625">
    <property type="component" value="Unassembled WGS sequence"/>
</dbReference>
<organism evidence="2 3">
    <name type="scientific">Selenihalanaerobacter shriftii</name>
    <dbReference type="NCBI Taxonomy" id="142842"/>
    <lineage>
        <taxon>Bacteria</taxon>
        <taxon>Bacillati</taxon>
        <taxon>Bacillota</taxon>
        <taxon>Clostridia</taxon>
        <taxon>Halanaerobiales</taxon>
        <taxon>Halobacteroidaceae</taxon>
        <taxon>Selenihalanaerobacter</taxon>
    </lineage>
</organism>
<feature type="chain" id="PRO_5012798002" description="DUF2680 domain-containing protein" evidence="1">
    <location>
        <begin position="24"/>
        <end position="105"/>
    </location>
</feature>
<sequence length="105" mass="11420">MKKTVIVITVLALVLSLGTMAMAHGFGLGNGDYEAQYKAQKEYIQQQLDDGAITQKQADYMLDRLEYMKEYSEQYGNAGYGAYGMPCGGPGMMGGYGPGMMHGGW</sequence>
<dbReference type="RefSeq" id="WP_078810368.1">
    <property type="nucleotide sequence ID" value="NZ_FUWM01000016.1"/>
</dbReference>
<keyword evidence="3" id="KW-1185">Reference proteome</keyword>
<evidence type="ECO:0000256" key="1">
    <source>
        <dbReference type="SAM" id="SignalP"/>
    </source>
</evidence>
<proteinExistence type="predicted"/>
<dbReference type="EMBL" id="FUWM01000016">
    <property type="protein sequence ID" value="SJZ82730.1"/>
    <property type="molecule type" value="Genomic_DNA"/>
</dbReference>
<reference evidence="3" key="1">
    <citation type="submission" date="2017-02" db="EMBL/GenBank/DDBJ databases">
        <authorList>
            <person name="Varghese N."/>
            <person name="Submissions S."/>
        </authorList>
    </citation>
    <scope>NUCLEOTIDE SEQUENCE [LARGE SCALE GENOMIC DNA]</scope>
    <source>
        <strain evidence="3">ATCC BAA-73</strain>
    </source>
</reference>
<feature type="signal peptide" evidence="1">
    <location>
        <begin position="1"/>
        <end position="23"/>
    </location>
</feature>
<accession>A0A1T4NTN3</accession>
<protein>
    <recommendedName>
        <fullName evidence="4">DUF2680 domain-containing protein</fullName>
    </recommendedName>
</protein>
<evidence type="ECO:0008006" key="4">
    <source>
        <dbReference type="Google" id="ProtNLM"/>
    </source>
</evidence>
<dbReference type="AlphaFoldDB" id="A0A1T4NTN3"/>